<evidence type="ECO:0000259" key="5">
    <source>
        <dbReference type="PROSITE" id="PS52027"/>
    </source>
</evidence>
<dbReference type="Pfam" id="PF13913">
    <property type="entry name" value="zf-C2HC_2"/>
    <property type="match status" value="1"/>
</dbReference>
<name>A0A812JQ54_SYMPI</name>
<evidence type="ECO:0000256" key="1">
    <source>
        <dbReference type="ARBA" id="ARBA00022723"/>
    </source>
</evidence>
<accession>A0A812JQ54</accession>
<dbReference type="PROSITE" id="PS52027">
    <property type="entry name" value="ZF_C2HC_C3H"/>
    <property type="match status" value="1"/>
</dbReference>
<feature type="domain" description="C2HC/C3H-type" evidence="5">
    <location>
        <begin position="19"/>
        <end position="48"/>
    </location>
</feature>
<sequence>MPERRMSPIDSQGMGPDAALFPCQVCGRTFSADRVHKHQAICLKVRKKRPVFRAEKQRVFMEGGSGGSVAGTALQSTSHHARLGARKALRTFSSASLNTKWREQSWMPQPTRMK</sequence>
<organism evidence="6 7">
    <name type="scientific">Symbiodinium pilosum</name>
    <name type="common">Dinoflagellate</name>
    <dbReference type="NCBI Taxonomy" id="2952"/>
    <lineage>
        <taxon>Eukaryota</taxon>
        <taxon>Sar</taxon>
        <taxon>Alveolata</taxon>
        <taxon>Dinophyceae</taxon>
        <taxon>Suessiales</taxon>
        <taxon>Symbiodiniaceae</taxon>
        <taxon>Symbiodinium</taxon>
    </lineage>
</organism>
<keyword evidence="2 4" id="KW-0863">Zinc-finger</keyword>
<dbReference type="GO" id="GO:0008270">
    <property type="term" value="F:zinc ion binding"/>
    <property type="evidence" value="ECO:0007669"/>
    <property type="project" value="UniProtKB-KW"/>
</dbReference>
<dbReference type="EMBL" id="CAJNIZ010002225">
    <property type="protein sequence ID" value="CAE7208078.1"/>
    <property type="molecule type" value="Genomic_DNA"/>
</dbReference>
<evidence type="ECO:0000313" key="7">
    <source>
        <dbReference type="Proteomes" id="UP000649617"/>
    </source>
</evidence>
<evidence type="ECO:0000256" key="3">
    <source>
        <dbReference type="ARBA" id="ARBA00022833"/>
    </source>
</evidence>
<dbReference type="InterPro" id="IPR049899">
    <property type="entry name" value="Znf_C2HC_C3H"/>
</dbReference>
<keyword evidence="3" id="KW-0862">Zinc</keyword>
<dbReference type="Proteomes" id="UP000649617">
    <property type="component" value="Unassembled WGS sequence"/>
</dbReference>
<keyword evidence="7" id="KW-1185">Reference proteome</keyword>
<proteinExistence type="predicted"/>
<evidence type="ECO:0000256" key="2">
    <source>
        <dbReference type="ARBA" id="ARBA00022771"/>
    </source>
</evidence>
<dbReference type="OrthoDB" id="449531at2759"/>
<dbReference type="AlphaFoldDB" id="A0A812JQ54"/>
<gene>
    <name evidence="6" type="primary">ZC2HC1B</name>
    <name evidence="6" type="ORF">SPIL2461_LOCUS2115</name>
</gene>
<dbReference type="Gene3D" id="3.30.160.60">
    <property type="entry name" value="Classic Zinc Finger"/>
    <property type="match status" value="1"/>
</dbReference>
<comment type="caution">
    <text evidence="6">The sequence shown here is derived from an EMBL/GenBank/DDBJ whole genome shotgun (WGS) entry which is preliminary data.</text>
</comment>
<evidence type="ECO:0000256" key="4">
    <source>
        <dbReference type="PROSITE-ProRule" id="PRU01371"/>
    </source>
</evidence>
<keyword evidence="1" id="KW-0479">Metal-binding</keyword>
<evidence type="ECO:0000313" key="6">
    <source>
        <dbReference type="EMBL" id="CAE7208078.1"/>
    </source>
</evidence>
<protein>
    <submittedName>
        <fullName evidence="6">ZC2HC1B protein</fullName>
    </submittedName>
</protein>
<reference evidence="6" key="1">
    <citation type="submission" date="2021-02" db="EMBL/GenBank/DDBJ databases">
        <authorList>
            <person name="Dougan E. K."/>
            <person name="Rhodes N."/>
            <person name="Thang M."/>
            <person name="Chan C."/>
        </authorList>
    </citation>
    <scope>NUCLEOTIDE SEQUENCE</scope>
</reference>